<keyword evidence="2" id="KW-0472">Membrane</keyword>
<gene>
    <name evidence="3" type="ORF">JKL49_17970</name>
</gene>
<keyword evidence="4" id="KW-1185">Reference proteome</keyword>
<evidence type="ECO:0000313" key="3">
    <source>
        <dbReference type="EMBL" id="MBR7621285.1"/>
    </source>
</evidence>
<evidence type="ECO:0000313" key="4">
    <source>
        <dbReference type="Proteomes" id="UP000622580"/>
    </source>
</evidence>
<protein>
    <submittedName>
        <fullName evidence="3">Uncharacterized protein</fullName>
    </submittedName>
</protein>
<keyword evidence="2" id="KW-1133">Transmembrane helix</keyword>
<organism evidence="3 4">
    <name type="scientific">Phenylobacterium glaciei</name>
    <dbReference type="NCBI Taxonomy" id="2803784"/>
    <lineage>
        <taxon>Bacteria</taxon>
        <taxon>Pseudomonadati</taxon>
        <taxon>Pseudomonadota</taxon>
        <taxon>Alphaproteobacteria</taxon>
        <taxon>Caulobacterales</taxon>
        <taxon>Caulobacteraceae</taxon>
        <taxon>Phenylobacterium</taxon>
    </lineage>
</organism>
<evidence type="ECO:0000256" key="2">
    <source>
        <dbReference type="SAM" id="Phobius"/>
    </source>
</evidence>
<reference evidence="3" key="1">
    <citation type="submission" date="2021-04" db="EMBL/GenBank/DDBJ databases">
        <title>Draft genome assembly of strain Phenylobacterium sp. 20VBR1 using MiniION and Illumina platforms.</title>
        <authorList>
            <person name="Thomas F.A."/>
            <person name="Krishnan K.P."/>
            <person name="Sinha R.K."/>
        </authorList>
    </citation>
    <scope>NUCLEOTIDE SEQUENCE</scope>
    <source>
        <strain evidence="3">20VBR1</strain>
    </source>
</reference>
<sequence length="194" mass="21216">MTDATTLAAIASALVAVLALIGGGLRWRDQALRRDDVHAWADRAIDALQSLVLLTSLRTDQIPAESARERLTQIVFATSVLTEQGRLFFRNQADGPFGREKPRAYRGRRPQILDKLIAAHNVALRLPQADAGEQAQLALVAEDALKDFVSLIQQEVGRSRSAHPGPGKPGDGTDLDLLISRLDSGRLAERRRAR</sequence>
<name>A0A941HYC0_9CAUL</name>
<feature type="region of interest" description="Disordered" evidence="1">
    <location>
        <begin position="156"/>
        <end position="176"/>
    </location>
</feature>
<dbReference type="AlphaFoldDB" id="A0A941HYC0"/>
<proteinExistence type="predicted"/>
<dbReference type="Proteomes" id="UP000622580">
    <property type="component" value="Unassembled WGS sequence"/>
</dbReference>
<keyword evidence="2" id="KW-0812">Transmembrane</keyword>
<comment type="caution">
    <text evidence="3">The sequence shown here is derived from an EMBL/GenBank/DDBJ whole genome shotgun (WGS) entry which is preliminary data.</text>
</comment>
<evidence type="ECO:0000256" key="1">
    <source>
        <dbReference type="SAM" id="MobiDB-lite"/>
    </source>
</evidence>
<dbReference type="EMBL" id="JAGSGD010000001">
    <property type="protein sequence ID" value="MBR7621285.1"/>
    <property type="molecule type" value="Genomic_DNA"/>
</dbReference>
<dbReference type="RefSeq" id="WP_215342337.1">
    <property type="nucleotide sequence ID" value="NZ_JAGSGD010000001.1"/>
</dbReference>
<accession>A0A941HYC0</accession>
<feature type="transmembrane region" description="Helical" evidence="2">
    <location>
        <begin position="6"/>
        <end position="25"/>
    </location>
</feature>